<name>A0ABM3VIB4_MUSDO</name>
<organism evidence="14 15">
    <name type="scientific">Musca domestica</name>
    <name type="common">House fly</name>
    <dbReference type="NCBI Taxonomy" id="7370"/>
    <lineage>
        <taxon>Eukaryota</taxon>
        <taxon>Metazoa</taxon>
        <taxon>Ecdysozoa</taxon>
        <taxon>Arthropoda</taxon>
        <taxon>Hexapoda</taxon>
        <taxon>Insecta</taxon>
        <taxon>Pterygota</taxon>
        <taxon>Neoptera</taxon>
        <taxon>Endopterygota</taxon>
        <taxon>Diptera</taxon>
        <taxon>Brachycera</taxon>
        <taxon>Muscomorpha</taxon>
        <taxon>Muscoidea</taxon>
        <taxon>Muscidae</taxon>
        <taxon>Musca</taxon>
    </lineage>
</organism>
<dbReference type="InterPro" id="IPR001873">
    <property type="entry name" value="ENaC"/>
</dbReference>
<keyword evidence="4 12" id="KW-0894">Sodium channel</keyword>
<keyword evidence="14" id="KW-1185">Reference proteome</keyword>
<evidence type="ECO:0000256" key="4">
    <source>
        <dbReference type="ARBA" id="ARBA00022461"/>
    </source>
</evidence>
<keyword evidence="5 12" id="KW-0812">Transmembrane</keyword>
<evidence type="ECO:0000256" key="13">
    <source>
        <dbReference type="SAM" id="Phobius"/>
    </source>
</evidence>
<evidence type="ECO:0000256" key="1">
    <source>
        <dbReference type="ARBA" id="ARBA00004141"/>
    </source>
</evidence>
<keyword evidence="11 12" id="KW-0407">Ion channel</keyword>
<evidence type="ECO:0000256" key="11">
    <source>
        <dbReference type="ARBA" id="ARBA00023303"/>
    </source>
</evidence>
<comment type="subcellular location">
    <subcellularLocation>
        <location evidence="1">Membrane</location>
        <topology evidence="1">Multi-pass membrane protein</topology>
    </subcellularLocation>
</comment>
<evidence type="ECO:0000256" key="12">
    <source>
        <dbReference type="RuleBase" id="RU000679"/>
    </source>
</evidence>
<evidence type="ECO:0000256" key="2">
    <source>
        <dbReference type="ARBA" id="ARBA00007193"/>
    </source>
</evidence>
<feature type="transmembrane region" description="Helical" evidence="13">
    <location>
        <begin position="60"/>
        <end position="87"/>
    </location>
</feature>
<dbReference type="Proteomes" id="UP001652621">
    <property type="component" value="Unplaced"/>
</dbReference>
<evidence type="ECO:0000313" key="15">
    <source>
        <dbReference type="RefSeq" id="XP_058985536.1"/>
    </source>
</evidence>
<reference evidence="15" key="1">
    <citation type="submission" date="2025-08" db="UniProtKB">
        <authorList>
            <consortium name="RefSeq"/>
        </authorList>
    </citation>
    <scope>IDENTIFICATION</scope>
    <source>
        <strain evidence="15">Aabys</strain>
        <tissue evidence="15">Whole body</tissue>
    </source>
</reference>
<proteinExistence type="inferred from homology"/>
<dbReference type="Pfam" id="PF00858">
    <property type="entry name" value="ASC"/>
    <property type="match status" value="1"/>
</dbReference>
<evidence type="ECO:0000256" key="7">
    <source>
        <dbReference type="ARBA" id="ARBA00023053"/>
    </source>
</evidence>
<keyword evidence="6 13" id="KW-1133">Transmembrane helix</keyword>
<dbReference type="Gene3D" id="1.10.287.770">
    <property type="entry name" value="YojJ-like"/>
    <property type="match status" value="1"/>
</dbReference>
<keyword evidence="3 12" id="KW-0813">Transport</keyword>
<dbReference type="GeneID" id="109611954"/>
<keyword evidence="8 12" id="KW-0406">Ion transport</keyword>
<keyword evidence="9 13" id="KW-0472">Membrane</keyword>
<evidence type="ECO:0000256" key="6">
    <source>
        <dbReference type="ARBA" id="ARBA00022989"/>
    </source>
</evidence>
<protein>
    <submittedName>
        <fullName evidence="15">Uncharacterized protein LOC109611954</fullName>
    </submittedName>
</protein>
<dbReference type="RefSeq" id="XP_058985536.1">
    <property type="nucleotide sequence ID" value="XM_059129553.1"/>
</dbReference>
<gene>
    <name evidence="15" type="primary">LOC109611954</name>
</gene>
<sequence>MHCPCHFNCMSLEYFPDFFTQHIPNGSDDLNNTRIEMAAYFRQHTMQVYETSAVYPFVDLIASFGGLAGLFFGCSLIGITEIVYFFFFDVPKRGAHSLRSANRSNLKRQSLQAKRIIVKQYSKAELILRDNI</sequence>
<evidence type="ECO:0000256" key="8">
    <source>
        <dbReference type="ARBA" id="ARBA00023065"/>
    </source>
</evidence>
<evidence type="ECO:0000313" key="14">
    <source>
        <dbReference type="Proteomes" id="UP001652621"/>
    </source>
</evidence>
<keyword evidence="7" id="KW-0915">Sodium</keyword>
<accession>A0ABM3VIB4</accession>
<evidence type="ECO:0000256" key="9">
    <source>
        <dbReference type="ARBA" id="ARBA00023136"/>
    </source>
</evidence>
<comment type="similarity">
    <text evidence="2 12">Belongs to the amiloride-sensitive sodium channel (TC 1.A.6) family.</text>
</comment>
<evidence type="ECO:0000256" key="10">
    <source>
        <dbReference type="ARBA" id="ARBA00023201"/>
    </source>
</evidence>
<evidence type="ECO:0000256" key="5">
    <source>
        <dbReference type="ARBA" id="ARBA00022692"/>
    </source>
</evidence>
<keyword evidence="10 12" id="KW-0739">Sodium transport</keyword>
<evidence type="ECO:0000256" key="3">
    <source>
        <dbReference type="ARBA" id="ARBA00022448"/>
    </source>
</evidence>